<dbReference type="InterPro" id="IPR000277">
    <property type="entry name" value="Cys/Met-Metab_PyrdxlP-dep_enz"/>
</dbReference>
<dbReference type="InterPro" id="IPR015424">
    <property type="entry name" value="PyrdxlP-dep_Trfase"/>
</dbReference>
<evidence type="ECO:0000313" key="5">
    <source>
        <dbReference type="EMBL" id="PJE50721.1"/>
    </source>
</evidence>
<gene>
    <name evidence="5" type="ORF">COV29_03225</name>
</gene>
<accession>A0A2J0Q738</accession>
<dbReference type="InterPro" id="IPR054542">
    <property type="entry name" value="Cys_met_metab_PP"/>
</dbReference>
<keyword evidence="2 3" id="KW-0663">Pyridoxal phosphate</keyword>
<evidence type="ECO:0000256" key="1">
    <source>
        <dbReference type="ARBA" id="ARBA00001933"/>
    </source>
</evidence>
<proteinExistence type="inferred from homology"/>
<sequence length="415" mass="46232">MIVEDKRARKWHSQTDLIQAGFLAEWSEGAIRPPIFPNTTYLSKSAEELERAFRIAYGLCKPDPEMPPVLMYNRINHPNAEICEDRLSLATGSEACALFSSGMAAIDTLLFTLNSGDTILHSRPVYGGTNHLIKEELVRFGINNVSFGPDDDYNDINKIISKANSKNLAIVYVESPANPTNTLFDLELCGRIAKEHKALFVVDNTFLGPMWQNPTKFGADLVVYSATKFIGGHNDVLSGAITGSKKLISEIKARRGIKGNIASPFSSWLLTRSLEDLFLRTKKQMENAKKIAKFLNKHPNVTNVYYPSLFEGKQGQIYKKLGIKPGAMIPFEIKGTKREAYLFLNNLKLVKLAVSLGGTITLAEHPHSMTHIGVSDKDKIESGINESLIRLSVGLEHYKDIIKDLDQALYKIYAK</sequence>
<dbReference type="PANTHER" id="PTHR11808">
    <property type="entry name" value="TRANS-SULFURATION ENZYME FAMILY MEMBER"/>
    <property type="match status" value="1"/>
</dbReference>
<dbReference type="PROSITE" id="PS00868">
    <property type="entry name" value="CYS_MET_METAB_PP"/>
    <property type="match status" value="1"/>
</dbReference>
<dbReference type="GO" id="GO:0030170">
    <property type="term" value="F:pyridoxal phosphate binding"/>
    <property type="evidence" value="ECO:0007669"/>
    <property type="project" value="InterPro"/>
</dbReference>
<dbReference type="FunFam" id="3.40.640.10:FF:000046">
    <property type="entry name" value="Cystathionine gamma-lyase"/>
    <property type="match status" value="1"/>
</dbReference>
<dbReference type="Proteomes" id="UP000228496">
    <property type="component" value="Unassembled WGS sequence"/>
</dbReference>
<evidence type="ECO:0000256" key="2">
    <source>
        <dbReference type="ARBA" id="ARBA00022898"/>
    </source>
</evidence>
<dbReference type="AlphaFoldDB" id="A0A2J0Q738"/>
<dbReference type="Pfam" id="PF01053">
    <property type="entry name" value="Cys_Met_Meta_PP"/>
    <property type="match status" value="1"/>
</dbReference>
<feature type="modified residue" description="N6-(pyridoxal phosphate)lysine" evidence="3">
    <location>
        <position position="228"/>
    </location>
</feature>
<evidence type="ECO:0000256" key="4">
    <source>
        <dbReference type="RuleBase" id="RU362118"/>
    </source>
</evidence>
<dbReference type="SUPFAM" id="SSF53383">
    <property type="entry name" value="PLP-dependent transferases"/>
    <property type="match status" value="1"/>
</dbReference>
<comment type="caution">
    <text evidence="5">The sequence shown here is derived from an EMBL/GenBank/DDBJ whole genome shotgun (WGS) entry which is preliminary data.</text>
</comment>
<comment type="cofactor">
    <cofactor evidence="1 4">
        <name>pyridoxal 5'-phosphate</name>
        <dbReference type="ChEBI" id="CHEBI:597326"/>
    </cofactor>
</comment>
<dbReference type="InterPro" id="IPR015421">
    <property type="entry name" value="PyrdxlP-dep_Trfase_major"/>
</dbReference>
<dbReference type="Gene3D" id="3.90.1150.10">
    <property type="entry name" value="Aspartate Aminotransferase, domain 1"/>
    <property type="match status" value="1"/>
</dbReference>
<dbReference type="GO" id="GO:0005737">
    <property type="term" value="C:cytoplasm"/>
    <property type="evidence" value="ECO:0007669"/>
    <property type="project" value="TreeGrafter"/>
</dbReference>
<dbReference type="CDD" id="cd00614">
    <property type="entry name" value="CGS_like"/>
    <property type="match status" value="1"/>
</dbReference>
<dbReference type="GO" id="GO:0019346">
    <property type="term" value="P:transsulfuration"/>
    <property type="evidence" value="ECO:0007669"/>
    <property type="project" value="InterPro"/>
</dbReference>
<dbReference type="Gene3D" id="3.40.640.10">
    <property type="entry name" value="Type I PLP-dependent aspartate aminotransferase-like (Major domain)"/>
    <property type="match status" value="1"/>
</dbReference>
<dbReference type="EC" id="4.4.1.11" evidence="5"/>
<keyword evidence="5" id="KW-0456">Lyase</keyword>
<reference evidence="5 6" key="1">
    <citation type="submission" date="2017-09" db="EMBL/GenBank/DDBJ databases">
        <title>Depth-based differentiation of microbial function through sediment-hosted aquifers and enrichment of novel symbionts in the deep terrestrial subsurface.</title>
        <authorList>
            <person name="Probst A.J."/>
            <person name="Ladd B."/>
            <person name="Jarett J.K."/>
            <person name="Geller-Mcgrath D.E."/>
            <person name="Sieber C.M."/>
            <person name="Emerson J.B."/>
            <person name="Anantharaman K."/>
            <person name="Thomas B.C."/>
            <person name="Malmstrom R."/>
            <person name="Stieglmeier M."/>
            <person name="Klingl A."/>
            <person name="Woyke T."/>
            <person name="Ryan C.M."/>
            <person name="Banfield J.F."/>
        </authorList>
    </citation>
    <scope>NUCLEOTIDE SEQUENCE [LARGE SCALE GENOMIC DNA]</scope>
    <source>
        <strain evidence="5">CG10_big_fil_rev_8_21_14_0_10_36_16</strain>
    </source>
</reference>
<dbReference type="PIRSF" id="PIRSF001434">
    <property type="entry name" value="CGS"/>
    <property type="match status" value="1"/>
</dbReference>
<evidence type="ECO:0000256" key="3">
    <source>
        <dbReference type="PIRSR" id="PIRSR001434-2"/>
    </source>
</evidence>
<dbReference type="EMBL" id="PCXQ01000005">
    <property type="protein sequence ID" value="PJE50721.1"/>
    <property type="molecule type" value="Genomic_DNA"/>
</dbReference>
<dbReference type="PANTHER" id="PTHR11808:SF86">
    <property type="entry name" value="METHIONINE GAMMA-LYASE"/>
    <property type="match status" value="1"/>
</dbReference>
<dbReference type="GO" id="GO:0018826">
    <property type="term" value="F:methionine gamma-lyase activity"/>
    <property type="evidence" value="ECO:0007669"/>
    <property type="project" value="UniProtKB-EC"/>
</dbReference>
<organism evidence="5 6">
    <name type="scientific">Candidatus Yanofskybacteria bacterium CG10_big_fil_rev_8_21_14_0_10_36_16</name>
    <dbReference type="NCBI Taxonomy" id="1975096"/>
    <lineage>
        <taxon>Bacteria</taxon>
        <taxon>Candidatus Yanofskyibacteriota</taxon>
    </lineage>
</organism>
<name>A0A2J0Q738_9BACT</name>
<comment type="similarity">
    <text evidence="4">Belongs to the trans-sulfuration enzymes family.</text>
</comment>
<protein>
    <submittedName>
        <fullName evidence="5">Methionine gamma-lyase</fullName>
        <ecNumber evidence="5">4.4.1.11</ecNumber>
    </submittedName>
</protein>
<evidence type="ECO:0000313" key="6">
    <source>
        <dbReference type="Proteomes" id="UP000228496"/>
    </source>
</evidence>
<dbReference type="InterPro" id="IPR015422">
    <property type="entry name" value="PyrdxlP-dep_Trfase_small"/>
</dbReference>